<dbReference type="PANTHER" id="PTHR23245">
    <property type="entry name" value="TRNA METHYLTRANSFERASE"/>
    <property type="match status" value="1"/>
</dbReference>
<protein>
    <recommendedName>
        <fullName evidence="2">tRNA(Phe) (4-demethylwyosine(37)-C(7)) aminocarboxypropyltransferase</fullName>
        <ecNumber evidence="2">2.5.1.114</ecNumber>
    </recommendedName>
</protein>
<name>A0A7S1SQB1_9CHLO</name>
<evidence type="ECO:0000256" key="4">
    <source>
        <dbReference type="ARBA" id="ARBA00022679"/>
    </source>
</evidence>
<accession>A0A7S1SQB1</accession>
<dbReference type="GO" id="GO:0008175">
    <property type="term" value="F:tRNA methyltransferase activity"/>
    <property type="evidence" value="ECO:0007669"/>
    <property type="project" value="TreeGrafter"/>
</dbReference>
<dbReference type="GO" id="GO:0102522">
    <property type="term" value="F:tRNA 4-demethylwyosine alpha-amino-alpha-carboxypropyltransferase activity"/>
    <property type="evidence" value="ECO:0007669"/>
    <property type="project" value="UniProtKB-EC"/>
</dbReference>
<evidence type="ECO:0000256" key="1">
    <source>
        <dbReference type="ARBA" id="ARBA00004797"/>
    </source>
</evidence>
<evidence type="ECO:0000313" key="9">
    <source>
        <dbReference type="EMBL" id="CAD9205590.1"/>
    </source>
</evidence>
<dbReference type="FunFam" id="3.40.50.150:FF:000131">
    <property type="entry name" value="tRNA wybutosine-synthesizing protein 2/3/4"/>
    <property type="match status" value="1"/>
</dbReference>
<dbReference type="CDD" id="cd02440">
    <property type="entry name" value="AdoMet_MTases"/>
    <property type="match status" value="1"/>
</dbReference>
<dbReference type="EC" id="2.5.1.114" evidence="2"/>
<evidence type="ECO:0000256" key="7">
    <source>
        <dbReference type="ARBA" id="ARBA00049400"/>
    </source>
</evidence>
<dbReference type="PROSITE" id="PS51684">
    <property type="entry name" value="SAM_MT_TRM5_TYW2"/>
    <property type="match status" value="1"/>
</dbReference>
<keyword evidence="3" id="KW-0489">Methyltransferase</keyword>
<keyword evidence="4" id="KW-0808">Transferase</keyword>
<dbReference type="Gene3D" id="3.40.50.150">
    <property type="entry name" value="Vaccinia Virus protein VP39"/>
    <property type="match status" value="1"/>
</dbReference>
<dbReference type="PANTHER" id="PTHR23245:SF25">
    <property type="entry name" value="TRNA WYBUTOSINE-SYNTHESIZING PROTEIN 2 HOMOLOG"/>
    <property type="match status" value="1"/>
</dbReference>
<evidence type="ECO:0000259" key="8">
    <source>
        <dbReference type="PROSITE" id="PS51684"/>
    </source>
</evidence>
<organism evidence="9">
    <name type="scientific">Tetraselmis chuii</name>
    <dbReference type="NCBI Taxonomy" id="63592"/>
    <lineage>
        <taxon>Eukaryota</taxon>
        <taxon>Viridiplantae</taxon>
        <taxon>Chlorophyta</taxon>
        <taxon>core chlorophytes</taxon>
        <taxon>Chlorodendrophyceae</taxon>
        <taxon>Chlorodendrales</taxon>
        <taxon>Chlorodendraceae</taxon>
        <taxon>Tetraselmis</taxon>
    </lineage>
</organism>
<evidence type="ECO:0000256" key="5">
    <source>
        <dbReference type="ARBA" id="ARBA00022691"/>
    </source>
</evidence>
<dbReference type="InterPro" id="IPR029063">
    <property type="entry name" value="SAM-dependent_MTases_sf"/>
</dbReference>
<gene>
    <name evidence="9" type="ORF">TCHU04912_LOCUS7826</name>
</gene>
<dbReference type="InterPro" id="IPR056743">
    <property type="entry name" value="TRM5-TYW2-like_MTfase"/>
</dbReference>
<dbReference type="GO" id="GO:0005737">
    <property type="term" value="C:cytoplasm"/>
    <property type="evidence" value="ECO:0007669"/>
    <property type="project" value="TreeGrafter"/>
</dbReference>
<dbReference type="EMBL" id="HBGG01015316">
    <property type="protein sequence ID" value="CAD9205590.1"/>
    <property type="molecule type" value="Transcribed_RNA"/>
</dbReference>
<evidence type="ECO:0000256" key="6">
    <source>
        <dbReference type="ARBA" id="ARBA00022694"/>
    </source>
</evidence>
<dbReference type="GO" id="GO:0030488">
    <property type="term" value="P:tRNA methylation"/>
    <property type="evidence" value="ECO:0007669"/>
    <property type="project" value="TreeGrafter"/>
</dbReference>
<sequence length="260" mass="28358">MHLVNNSCNRGRPVHNHVLIFQIETLLMPHLPHRDSQAELLLGGDGWAAHKEHGVLFTLDATKCMFSSGNVTERGRMGRLSAAGETVVDLFAGIGYYTLPILVKAGAAKVIACEWNPHAIEALRANLDANGVSLRCEVRQGDCREAAPKGVADRVLLGLLPSSTSGWATAVAALKSRGGWLHVHENVKDSEEANWIETTVEKFAELAADAGRQWKVSKAHLERVKWYAPHVRHVVLDLHCQEVAEPMEGAVSPPTKPQLA</sequence>
<proteinExistence type="predicted"/>
<comment type="catalytic activity">
    <reaction evidence="7">
        <text>4-demethylwyosine(37) in tRNA(Phe) + S-adenosyl-L-methionine = 4-demethyl-7-[(3S)-3-amino-3-carboxypropyl]wyosine(37) in tRNA(Phe) + S-methyl-5'-thioadenosine + H(+)</text>
        <dbReference type="Rhea" id="RHEA:36355"/>
        <dbReference type="Rhea" id="RHEA-COMP:10164"/>
        <dbReference type="Rhea" id="RHEA-COMP:10378"/>
        <dbReference type="ChEBI" id="CHEBI:15378"/>
        <dbReference type="ChEBI" id="CHEBI:17509"/>
        <dbReference type="ChEBI" id="CHEBI:59789"/>
        <dbReference type="ChEBI" id="CHEBI:64315"/>
        <dbReference type="ChEBI" id="CHEBI:73550"/>
        <dbReference type="EC" id="2.5.1.114"/>
    </reaction>
</comment>
<evidence type="ECO:0000256" key="2">
    <source>
        <dbReference type="ARBA" id="ARBA00012265"/>
    </source>
</evidence>
<dbReference type="SUPFAM" id="SSF53335">
    <property type="entry name" value="S-adenosyl-L-methionine-dependent methyltransferases"/>
    <property type="match status" value="1"/>
</dbReference>
<keyword evidence="6" id="KW-0819">tRNA processing</keyword>
<dbReference type="GO" id="GO:0031591">
    <property type="term" value="P:wybutosine biosynthetic process"/>
    <property type="evidence" value="ECO:0007669"/>
    <property type="project" value="TreeGrafter"/>
</dbReference>
<reference evidence="9" key="1">
    <citation type="submission" date="2021-01" db="EMBL/GenBank/DDBJ databases">
        <authorList>
            <person name="Corre E."/>
            <person name="Pelletier E."/>
            <person name="Niang G."/>
            <person name="Scheremetjew M."/>
            <person name="Finn R."/>
            <person name="Kale V."/>
            <person name="Holt S."/>
            <person name="Cochrane G."/>
            <person name="Meng A."/>
            <person name="Brown T."/>
            <person name="Cohen L."/>
        </authorList>
    </citation>
    <scope>NUCLEOTIDE SEQUENCE</scope>
    <source>
        <strain evidence="9">PLY429</strain>
    </source>
</reference>
<keyword evidence="5" id="KW-0949">S-adenosyl-L-methionine</keyword>
<dbReference type="AlphaFoldDB" id="A0A7S1SQB1"/>
<comment type="pathway">
    <text evidence="1">tRNA modification; wybutosine-tRNA(Phe) biosynthesis.</text>
</comment>
<dbReference type="Pfam" id="PF02475">
    <property type="entry name" value="TRM5-TYW2_MTfase"/>
    <property type="match status" value="1"/>
</dbReference>
<evidence type="ECO:0000256" key="3">
    <source>
        <dbReference type="ARBA" id="ARBA00022603"/>
    </source>
</evidence>
<feature type="domain" description="SAM-dependent methyltransferase TRM5/TYW2-type" evidence="8">
    <location>
        <begin position="1"/>
        <end position="242"/>
    </location>
</feature>
<dbReference type="InterPro" id="IPR030382">
    <property type="entry name" value="MeTrfase_TRM5/TYW2"/>
</dbReference>